<evidence type="ECO:0000313" key="1">
    <source>
        <dbReference type="EMBL" id="WZW97855.1"/>
    </source>
</evidence>
<protein>
    <recommendedName>
        <fullName evidence="3">SapB/AmfS family lantipeptide</fullName>
    </recommendedName>
</protein>
<evidence type="ECO:0008006" key="3">
    <source>
        <dbReference type="Google" id="ProtNLM"/>
    </source>
</evidence>
<proteinExistence type="predicted"/>
<dbReference type="RefSeq" id="WP_342372106.1">
    <property type="nucleotide sequence ID" value="NZ_CP115965.1"/>
</dbReference>
<dbReference type="EMBL" id="CP115965">
    <property type="protein sequence ID" value="WZW97855.1"/>
    <property type="molecule type" value="Genomic_DNA"/>
</dbReference>
<evidence type="ECO:0000313" key="2">
    <source>
        <dbReference type="Proteomes" id="UP001434337"/>
    </source>
</evidence>
<keyword evidence="2" id="KW-1185">Reference proteome</keyword>
<dbReference type="Proteomes" id="UP001434337">
    <property type="component" value="Chromosome"/>
</dbReference>
<gene>
    <name evidence="1" type="ORF">PCC79_13265</name>
</gene>
<reference evidence="1 2" key="1">
    <citation type="journal article" date="2023" name="Environ Microbiome">
        <title>A coral-associated actinobacterium mitigates coral bleaching under heat stress.</title>
        <authorList>
            <person name="Li J."/>
            <person name="Zou Y."/>
            <person name="Li Q."/>
            <person name="Zhang J."/>
            <person name="Bourne D.G."/>
            <person name="Lyu Y."/>
            <person name="Liu C."/>
            <person name="Zhang S."/>
        </authorList>
    </citation>
    <scope>NUCLEOTIDE SEQUENCE [LARGE SCALE GENOMIC DNA]</scope>
    <source>
        <strain evidence="1 2">SCSIO 13291</strain>
    </source>
</reference>
<name>A0ABZ3C4X3_9ACTN</name>
<accession>A0ABZ3C4X3</accession>
<organism evidence="1 2">
    <name type="scientific">Propioniciclava soli</name>
    <dbReference type="NCBI Taxonomy" id="2775081"/>
    <lineage>
        <taxon>Bacteria</taxon>
        <taxon>Bacillati</taxon>
        <taxon>Actinomycetota</taxon>
        <taxon>Actinomycetes</taxon>
        <taxon>Propionibacteriales</taxon>
        <taxon>Propionibacteriaceae</taxon>
        <taxon>Propioniciclava</taxon>
    </lineage>
</organism>
<sequence>MADILDLQEDGVPTPEEEKRSMGSFFYCTSNRSWVLCLWRV</sequence>